<keyword evidence="2" id="KW-0812">Transmembrane</keyword>
<evidence type="ECO:0000256" key="1">
    <source>
        <dbReference type="SAM" id="MobiDB-lite"/>
    </source>
</evidence>
<evidence type="ECO:0000313" key="3">
    <source>
        <dbReference type="EMBL" id="MFC3897073.1"/>
    </source>
</evidence>
<evidence type="ECO:0000313" key="4">
    <source>
        <dbReference type="Proteomes" id="UP001595690"/>
    </source>
</evidence>
<dbReference type="Proteomes" id="UP001595690">
    <property type="component" value="Unassembled WGS sequence"/>
</dbReference>
<feature type="transmembrane region" description="Helical" evidence="2">
    <location>
        <begin position="117"/>
        <end position="138"/>
    </location>
</feature>
<keyword evidence="2" id="KW-0472">Membrane</keyword>
<protein>
    <submittedName>
        <fullName evidence="3">Uncharacterized protein</fullName>
    </submittedName>
</protein>
<feature type="transmembrane region" description="Helical" evidence="2">
    <location>
        <begin position="24"/>
        <end position="44"/>
    </location>
</feature>
<keyword evidence="4" id="KW-1185">Reference proteome</keyword>
<feature type="transmembrane region" description="Helical" evidence="2">
    <location>
        <begin position="88"/>
        <end position="111"/>
    </location>
</feature>
<dbReference type="RefSeq" id="WP_382378560.1">
    <property type="nucleotide sequence ID" value="NZ_JBHRZI010000032.1"/>
</dbReference>
<dbReference type="EMBL" id="JBHRZI010000032">
    <property type="protein sequence ID" value="MFC3897073.1"/>
    <property type="molecule type" value="Genomic_DNA"/>
</dbReference>
<keyword evidence="2" id="KW-1133">Transmembrane helix</keyword>
<evidence type="ECO:0000256" key="2">
    <source>
        <dbReference type="SAM" id="Phobius"/>
    </source>
</evidence>
<feature type="region of interest" description="Disordered" evidence="1">
    <location>
        <begin position="263"/>
        <end position="309"/>
    </location>
</feature>
<organism evidence="3 4">
    <name type="scientific">Lentzea rhizosphaerae</name>
    <dbReference type="NCBI Taxonomy" id="2041025"/>
    <lineage>
        <taxon>Bacteria</taxon>
        <taxon>Bacillati</taxon>
        <taxon>Actinomycetota</taxon>
        <taxon>Actinomycetes</taxon>
        <taxon>Pseudonocardiales</taxon>
        <taxon>Pseudonocardiaceae</taxon>
        <taxon>Lentzea</taxon>
    </lineage>
</organism>
<reference evidence="4" key="1">
    <citation type="journal article" date="2019" name="Int. J. Syst. Evol. Microbiol.">
        <title>The Global Catalogue of Microorganisms (GCM) 10K type strain sequencing project: providing services to taxonomists for standard genome sequencing and annotation.</title>
        <authorList>
            <consortium name="The Broad Institute Genomics Platform"/>
            <consortium name="The Broad Institute Genome Sequencing Center for Infectious Disease"/>
            <person name="Wu L."/>
            <person name="Ma J."/>
        </authorList>
    </citation>
    <scope>NUCLEOTIDE SEQUENCE [LARGE SCALE GENOMIC DNA]</scope>
    <source>
        <strain evidence="4">CGMCC 4.7405</strain>
    </source>
</reference>
<name>A0ABV8C4X6_9PSEU</name>
<feature type="transmembrane region" description="Helical" evidence="2">
    <location>
        <begin position="56"/>
        <end position="76"/>
    </location>
</feature>
<proteinExistence type="predicted"/>
<gene>
    <name evidence="3" type="ORF">ACFOWZ_36820</name>
</gene>
<comment type="caution">
    <text evidence="3">The sequence shown here is derived from an EMBL/GenBank/DDBJ whole genome shotgun (WGS) entry which is preliminary data.</text>
</comment>
<accession>A0ABV8C4X6</accession>
<sequence length="337" mass="36234">MIPMIDSPQVAFALAARWHRARTLVLVSMAALPALTGLVCLPSALLPRLDVPAMSWWSAIPALAASLSVIALVVWLRRDGLTDPASWFPATVLMTGSQLVLGVVPGFGIAVRSAAGAAVVVKTLLAVGLLSAGSAWSLSRRAHRSLLDSPVPELGATPLRLVFHGHLSRIAIGTDRVDWTIRVSGSRLDAGVSFGNLRDVSVTVKSSDGALALVLHTSSGRWSPIHTGRGRVVRVAASGRDSTRHRVHHRRVRLGDGGRGWCRHRHRADRRNPRQESPAHLSGTHGVLQPSAVSGPQRSPGPHGPAIRRSCVRKTRRLIPNIHKGWWSPCNAREVAR</sequence>